<dbReference type="GO" id="GO:0004479">
    <property type="term" value="F:methionyl-tRNA formyltransferase activity"/>
    <property type="evidence" value="ECO:0007669"/>
    <property type="project" value="UniProtKB-UniRule"/>
</dbReference>
<dbReference type="SUPFAM" id="SSF53328">
    <property type="entry name" value="Formyltransferase"/>
    <property type="match status" value="1"/>
</dbReference>
<evidence type="ECO:0000256" key="2">
    <source>
        <dbReference type="ARBA" id="ARBA00012261"/>
    </source>
</evidence>
<comment type="catalytic activity">
    <reaction evidence="5">
        <text>L-methionyl-tRNA(fMet) + (6R)-10-formyltetrahydrofolate = N-formyl-L-methionyl-tRNA(fMet) + (6S)-5,6,7,8-tetrahydrofolate + H(+)</text>
        <dbReference type="Rhea" id="RHEA:24380"/>
        <dbReference type="Rhea" id="RHEA-COMP:9952"/>
        <dbReference type="Rhea" id="RHEA-COMP:9953"/>
        <dbReference type="ChEBI" id="CHEBI:15378"/>
        <dbReference type="ChEBI" id="CHEBI:57453"/>
        <dbReference type="ChEBI" id="CHEBI:78530"/>
        <dbReference type="ChEBI" id="CHEBI:78844"/>
        <dbReference type="ChEBI" id="CHEBI:195366"/>
        <dbReference type="EC" id="2.1.2.9"/>
    </reaction>
</comment>
<evidence type="ECO:0000259" key="6">
    <source>
        <dbReference type="Pfam" id="PF00551"/>
    </source>
</evidence>
<dbReference type="InterPro" id="IPR001555">
    <property type="entry name" value="GART_AS"/>
</dbReference>
<dbReference type="NCBIfam" id="TIGR00460">
    <property type="entry name" value="fmt"/>
    <property type="match status" value="1"/>
</dbReference>
<comment type="similarity">
    <text evidence="1 5">Belongs to the Fmt family.</text>
</comment>
<sequence length="307" mass="33254">MRIVFMGTPDFAVPCLKRLIDLGEEVVGVFTQPDKPKGRGYQTAPPPVKELALRCGLPVYQPAKMRDGEALAVLQELRPDLIVVVAYGKILPKEILDLPPLGCINVHGSLLPRYRGAGPIQWSVINGEAVTGVTTMYMDVGMDTGDMILKAETPIGEEETAGELFDRLCLIGADCLADTLALLKAGEAPRTPQDEAQATYAPMLTRELARLDFARPARELHNLVRGTSPWPTAHTAFRGKLLKVHRARVAEGFSGEPGVILDGKRLIVGCGEGALELLEVQQEGAKRMSAADFMNGKRVSAGEKFDN</sequence>
<dbReference type="PANTHER" id="PTHR11138">
    <property type="entry name" value="METHIONYL-TRNA FORMYLTRANSFERASE"/>
    <property type="match status" value="1"/>
</dbReference>
<organism evidence="8 9">
    <name type="scientific">Ligaoa zhengdingensis</name>
    <dbReference type="NCBI Taxonomy" id="2763658"/>
    <lineage>
        <taxon>Bacteria</taxon>
        <taxon>Bacillati</taxon>
        <taxon>Bacillota</taxon>
        <taxon>Clostridia</taxon>
        <taxon>Eubacteriales</taxon>
        <taxon>Oscillospiraceae</taxon>
        <taxon>Ligaoa</taxon>
    </lineage>
</organism>
<dbReference type="CDD" id="cd08704">
    <property type="entry name" value="Met_tRNA_FMT_C"/>
    <property type="match status" value="1"/>
</dbReference>
<dbReference type="InterPro" id="IPR011034">
    <property type="entry name" value="Formyl_transferase-like_C_sf"/>
</dbReference>
<dbReference type="InterPro" id="IPR005794">
    <property type="entry name" value="Fmt"/>
</dbReference>
<dbReference type="Pfam" id="PF00551">
    <property type="entry name" value="Formyl_trans_N"/>
    <property type="match status" value="1"/>
</dbReference>
<name>A0A926DY23_9FIRM</name>
<evidence type="ECO:0000313" key="9">
    <source>
        <dbReference type="Proteomes" id="UP000653127"/>
    </source>
</evidence>
<evidence type="ECO:0000256" key="4">
    <source>
        <dbReference type="ARBA" id="ARBA00022917"/>
    </source>
</evidence>
<evidence type="ECO:0000256" key="3">
    <source>
        <dbReference type="ARBA" id="ARBA00022679"/>
    </source>
</evidence>
<keyword evidence="9" id="KW-1185">Reference proteome</keyword>
<dbReference type="Proteomes" id="UP000653127">
    <property type="component" value="Unassembled WGS sequence"/>
</dbReference>
<dbReference type="GO" id="GO:0005829">
    <property type="term" value="C:cytosol"/>
    <property type="evidence" value="ECO:0007669"/>
    <property type="project" value="TreeGrafter"/>
</dbReference>
<dbReference type="InterPro" id="IPR041711">
    <property type="entry name" value="Met-tRNA-FMT_N"/>
</dbReference>
<dbReference type="AlphaFoldDB" id="A0A926DY23"/>
<evidence type="ECO:0000259" key="7">
    <source>
        <dbReference type="Pfam" id="PF02911"/>
    </source>
</evidence>
<keyword evidence="4 5" id="KW-0648">Protein biosynthesis</keyword>
<dbReference type="Gene3D" id="3.40.50.12230">
    <property type="match status" value="1"/>
</dbReference>
<dbReference type="SUPFAM" id="SSF50486">
    <property type="entry name" value="FMT C-terminal domain-like"/>
    <property type="match status" value="1"/>
</dbReference>
<dbReference type="FunFam" id="3.40.50.12230:FF:000001">
    <property type="entry name" value="Methionyl-tRNA formyltransferase"/>
    <property type="match status" value="1"/>
</dbReference>
<dbReference type="Pfam" id="PF02911">
    <property type="entry name" value="Formyl_trans_C"/>
    <property type="match status" value="1"/>
</dbReference>
<comment type="caution">
    <text evidence="8">The sequence shown here is derived from an EMBL/GenBank/DDBJ whole genome shotgun (WGS) entry which is preliminary data.</text>
</comment>
<evidence type="ECO:0000256" key="5">
    <source>
        <dbReference type="HAMAP-Rule" id="MF_00182"/>
    </source>
</evidence>
<feature type="binding site" evidence="5">
    <location>
        <begin position="109"/>
        <end position="112"/>
    </location>
    <ligand>
        <name>(6S)-5,6,7,8-tetrahydrofolate</name>
        <dbReference type="ChEBI" id="CHEBI:57453"/>
    </ligand>
</feature>
<reference evidence="8" key="1">
    <citation type="submission" date="2020-08" db="EMBL/GenBank/DDBJ databases">
        <title>Genome public.</title>
        <authorList>
            <person name="Liu C."/>
            <person name="Sun Q."/>
        </authorList>
    </citation>
    <scope>NUCLEOTIDE SEQUENCE</scope>
    <source>
        <strain evidence="8">NSJ-31</strain>
    </source>
</reference>
<dbReference type="EC" id="2.1.2.9" evidence="2 5"/>
<dbReference type="EMBL" id="JACRST010000023">
    <property type="protein sequence ID" value="MBC8547538.1"/>
    <property type="molecule type" value="Genomic_DNA"/>
</dbReference>
<dbReference type="InterPro" id="IPR005793">
    <property type="entry name" value="Formyl_trans_C"/>
</dbReference>
<dbReference type="HAMAP" id="MF_00182">
    <property type="entry name" value="Formyl_trans"/>
    <property type="match status" value="1"/>
</dbReference>
<comment type="function">
    <text evidence="5">Attaches a formyl group to the free amino group of methionyl-tRNA(fMet). The formyl group appears to play a dual role in the initiator identity of N-formylmethionyl-tRNA by promoting its recognition by IF2 and preventing the misappropriation of this tRNA by the elongation apparatus.</text>
</comment>
<accession>A0A926DY23</accession>
<dbReference type="InterPro" id="IPR002376">
    <property type="entry name" value="Formyl_transf_N"/>
</dbReference>
<gene>
    <name evidence="5" type="primary">fmt</name>
    <name evidence="8" type="ORF">H8711_11435</name>
</gene>
<dbReference type="InterPro" id="IPR036477">
    <property type="entry name" value="Formyl_transf_N_sf"/>
</dbReference>
<dbReference type="CDD" id="cd08646">
    <property type="entry name" value="FMT_core_Met-tRNA-FMT_N"/>
    <property type="match status" value="1"/>
</dbReference>
<protein>
    <recommendedName>
        <fullName evidence="2 5">Methionyl-tRNA formyltransferase</fullName>
        <ecNumber evidence="2 5">2.1.2.9</ecNumber>
    </recommendedName>
</protein>
<feature type="domain" description="Formyl transferase C-terminal" evidence="7">
    <location>
        <begin position="204"/>
        <end position="298"/>
    </location>
</feature>
<feature type="domain" description="Formyl transferase N-terminal" evidence="6">
    <location>
        <begin position="1"/>
        <end position="169"/>
    </location>
</feature>
<dbReference type="PANTHER" id="PTHR11138:SF5">
    <property type="entry name" value="METHIONYL-TRNA FORMYLTRANSFERASE, MITOCHONDRIAL"/>
    <property type="match status" value="1"/>
</dbReference>
<dbReference type="PROSITE" id="PS00373">
    <property type="entry name" value="GART"/>
    <property type="match status" value="1"/>
</dbReference>
<dbReference type="RefSeq" id="WP_249283577.1">
    <property type="nucleotide sequence ID" value="NZ_JACRST010000023.1"/>
</dbReference>
<evidence type="ECO:0000313" key="8">
    <source>
        <dbReference type="EMBL" id="MBC8547538.1"/>
    </source>
</evidence>
<keyword evidence="3 5" id="KW-0808">Transferase</keyword>
<proteinExistence type="inferred from homology"/>
<dbReference type="InterPro" id="IPR044135">
    <property type="entry name" value="Met-tRNA-FMT_C"/>
</dbReference>
<evidence type="ECO:0000256" key="1">
    <source>
        <dbReference type="ARBA" id="ARBA00010699"/>
    </source>
</evidence>